<evidence type="ECO:0000256" key="2">
    <source>
        <dbReference type="SAM" id="Phobius"/>
    </source>
</evidence>
<keyword evidence="2" id="KW-0472">Membrane</keyword>
<evidence type="ECO:0000259" key="3">
    <source>
        <dbReference type="Pfam" id="PF02470"/>
    </source>
</evidence>
<evidence type="ECO:0000313" key="5">
    <source>
        <dbReference type="Proteomes" id="UP000649604"/>
    </source>
</evidence>
<gene>
    <name evidence="4" type="ORF">GF339_20140</name>
</gene>
<evidence type="ECO:0000256" key="1">
    <source>
        <dbReference type="SAM" id="Coils"/>
    </source>
</evidence>
<dbReference type="PANTHER" id="PTHR33371:SF4">
    <property type="entry name" value="INTERMEMBRANE PHOSPHOLIPID TRANSPORT SYSTEM BINDING PROTEIN MLAD"/>
    <property type="match status" value="1"/>
</dbReference>
<dbReference type="EMBL" id="WJJP01000657">
    <property type="protein sequence ID" value="MBD3326906.1"/>
    <property type="molecule type" value="Genomic_DNA"/>
</dbReference>
<comment type="caution">
    <text evidence="4">The sequence shown here is derived from an EMBL/GenBank/DDBJ whole genome shotgun (WGS) entry which is preliminary data.</text>
</comment>
<dbReference type="InterPro" id="IPR003399">
    <property type="entry name" value="Mce/MlaD"/>
</dbReference>
<dbReference type="Proteomes" id="UP000649604">
    <property type="component" value="Unassembled WGS sequence"/>
</dbReference>
<dbReference type="GO" id="GO:0005548">
    <property type="term" value="F:phospholipid transporter activity"/>
    <property type="evidence" value="ECO:0007669"/>
    <property type="project" value="TreeGrafter"/>
</dbReference>
<reference evidence="4" key="1">
    <citation type="submission" date="2019-11" db="EMBL/GenBank/DDBJ databases">
        <title>Microbial mats filling the niche in hypersaline microbial mats.</title>
        <authorList>
            <person name="Wong H.L."/>
            <person name="Macleod F.I."/>
            <person name="White R.A. III"/>
            <person name="Burns B.P."/>
        </authorList>
    </citation>
    <scope>NUCLEOTIDE SEQUENCE</scope>
    <source>
        <strain evidence="4">Rbin_158</strain>
    </source>
</reference>
<protein>
    <submittedName>
        <fullName evidence="4">MCE family protein</fullName>
    </submittedName>
</protein>
<feature type="domain" description="Mce/MlaD" evidence="3">
    <location>
        <begin position="37"/>
        <end position="115"/>
    </location>
</feature>
<dbReference type="Pfam" id="PF02470">
    <property type="entry name" value="MlaD"/>
    <property type="match status" value="1"/>
</dbReference>
<dbReference type="InterPro" id="IPR052336">
    <property type="entry name" value="MlaD_Phospholipid_Transporter"/>
</dbReference>
<dbReference type="PANTHER" id="PTHR33371">
    <property type="entry name" value="INTERMEMBRANE PHOSPHOLIPID TRANSPORT SYSTEM BINDING PROTEIN MLAD-RELATED"/>
    <property type="match status" value="1"/>
</dbReference>
<name>A0A9D5K005_9BACT</name>
<accession>A0A9D5K005</accession>
<keyword evidence="2" id="KW-0812">Transmembrane</keyword>
<feature type="coiled-coil region" evidence="1">
    <location>
        <begin position="337"/>
        <end position="364"/>
    </location>
</feature>
<dbReference type="AlphaFoldDB" id="A0A9D5K005"/>
<proteinExistence type="predicted"/>
<evidence type="ECO:0000313" key="4">
    <source>
        <dbReference type="EMBL" id="MBD3326906.1"/>
    </source>
</evidence>
<keyword evidence="1" id="KW-0175">Coiled coil</keyword>
<keyword evidence="2" id="KW-1133">Transmembrane helix</keyword>
<sequence>MKYSANEIKVGFVVILSFTFLVGFIVVLTGSGLWEETVSYKTQFRMSAGLQAGDVVRYGGYKVGKLTDVHISKEDPTKIKVAFSVNTKTPVKEDSFVFINYIGLLGDYYIEIAAGSEDAPRLEPGSEIPSKELMQFSDVIYRVDSISGIVEHLFTVIDEKVSLILTDANQVLSNVNQLIGDVNQQKVRSILNNVDTIVETNAETLGGILENLRSMLAQVDALSKSLNAVVVENEAEIQEAMRLLQSLMASGEETVGSLNSILGDRRDELEGVVTNVASISEYLAGITAEIHQNKAHINAMLENLDTLSANLAVFSQFADDNTGKDVQLILDNIRASSENLTLILQRVQANNEEFEQLLTNLTTSSGNVSELTTFLVEQQPELDATLGHVQNATRHIDQVVTAIDQEKIATMVETVEHIITTNTDTISTILQRLEQTTRNVGDLSQSLNTVVVEHEDELTEVFRLLHATVQSGEQTVQHLQNLLVGNTDNIQTVVQNTTDLSTYLAELAAQLHQNKARIQNMLTNLTSISAHVDSLAQFADTEAKDDVQQTLANIQTVSDQVKTMLTRVQDNTEQFEQLLTNLTASSGDVSALTAFLSEQRPQMADMLTSIHTTSQ</sequence>
<feature type="non-terminal residue" evidence="4">
    <location>
        <position position="615"/>
    </location>
</feature>
<organism evidence="4 5">
    <name type="scientific">candidate division KSB3 bacterium</name>
    <dbReference type="NCBI Taxonomy" id="2044937"/>
    <lineage>
        <taxon>Bacteria</taxon>
        <taxon>candidate division KSB3</taxon>
    </lineage>
</organism>
<dbReference type="GO" id="GO:0005543">
    <property type="term" value="F:phospholipid binding"/>
    <property type="evidence" value="ECO:0007669"/>
    <property type="project" value="TreeGrafter"/>
</dbReference>
<feature type="transmembrane region" description="Helical" evidence="2">
    <location>
        <begin position="12"/>
        <end position="34"/>
    </location>
</feature>